<name>A0A1R2B6Q5_9CILI</name>
<feature type="transmembrane region" description="Helical" evidence="1">
    <location>
        <begin position="70"/>
        <end position="87"/>
    </location>
</feature>
<dbReference type="Proteomes" id="UP000187209">
    <property type="component" value="Unassembled WGS sequence"/>
</dbReference>
<dbReference type="AlphaFoldDB" id="A0A1R2B6Q5"/>
<reference evidence="2 3" key="1">
    <citation type="submission" date="2016-11" db="EMBL/GenBank/DDBJ databases">
        <title>The macronuclear genome of Stentor coeruleus: a giant cell with tiny introns.</title>
        <authorList>
            <person name="Slabodnick M."/>
            <person name="Ruby J.G."/>
            <person name="Reiff S.B."/>
            <person name="Swart E.C."/>
            <person name="Gosai S."/>
            <person name="Prabakaran S."/>
            <person name="Witkowska E."/>
            <person name="Larue G.E."/>
            <person name="Fisher S."/>
            <person name="Freeman R.M."/>
            <person name="Gunawardena J."/>
            <person name="Chu W."/>
            <person name="Stover N.A."/>
            <person name="Gregory B.D."/>
            <person name="Nowacki M."/>
            <person name="Derisi J."/>
            <person name="Roy S.W."/>
            <person name="Marshall W.F."/>
            <person name="Sood P."/>
        </authorList>
    </citation>
    <scope>NUCLEOTIDE SEQUENCE [LARGE SCALE GENOMIC DNA]</scope>
    <source>
        <strain evidence="2">WM001</strain>
    </source>
</reference>
<evidence type="ECO:0000313" key="2">
    <source>
        <dbReference type="EMBL" id="OMJ72451.1"/>
    </source>
</evidence>
<protein>
    <submittedName>
        <fullName evidence="2">Uncharacterized protein</fullName>
    </submittedName>
</protein>
<proteinExistence type="predicted"/>
<accession>A0A1R2B6Q5</accession>
<comment type="caution">
    <text evidence="2">The sequence shown here is derived from an EMBL/GenBank/DDBJ whole genome shotgun (WGS) entry which is preliminary data.</text>
</comment>
<keyword evidence="1" id="KW-1133">Transmembrane helix</keyword>
<keyword evidence="1" id="KW-0812">Transmembrane</keyword>
<dbReference type="EMBL" id="MPUH01000900">
    <property type="protein sequence ID" value="OMJ72451.1"/>
    <property type="molecule type" value="Genomic_DNA"/>
</dbReference>
<evidence type="ECO:0000256" key="1">
    <source>
        <dbReference type="SAM" id="Phobius"/>
    </source>
</evidence>
<keyword evidence="1" id="KW-0472">Membrane</keyword>
<gene>
    <name evidence="2" type="ORF">SteCoe_29107</name>
</gene>
<keyword evidence="3" id="KW-1185">Reference proteome</keyword>
<evidence type="ECO:0000313" key="3">
    <source>
        <dbReference type="Proteomes" id="UP000187209"/>
    </source>
</evidence>
<organism evidence="2 3">
    <name type="scientific">Stentor coeruleus</name>
    <dbReference type="NCBI Taxonomy" id="5963"/>
    <lineage>
        <taxon>Eukaryota</taxon>
        <taxon>Sar</taxon>
        <taxon>Alveolata</taxon>
        <taxon>Ciliophora</taxon>
        <taxon>Postciliodesmatophora</taxon>
        <taxon>Heterotrichea</taxon>
        <taxon>Heterotrichida</taxon>
        <taxon>Stentoridae</taxon>
        <taxon>Stentor</taxon>
    </lineage>
</organism>
<sequence>MDLTKDNVEVEDLEDKYDEILGKYKIISEDYKDQQSKISELVKEQDANTFLEDSLLFKFRRFTNMMSESCLVQIIAILFCIVVILLLKL</sequence>